<organism evidence="8 9">
    <name type="scientific">Amycolatopsis rhabdoformis</name>
    <dbReference type="NCBI Taxonomy" id="1448059"/>
    <lineage>
        <taxon>Bacteria</taxon>
        <taxon>Bacillati</taxon>
        <taxon>Actinomycetota</taxon>
        <taxon>Actinomycetes</taxon>
        <taxon>Pseudonocardiales</taxon>
        <taxon>Pseudonocardiaceae</taxon>
        <taxon>Amycolatopsis</taxon>
    </lineage>
</organism>
<name>A0ABZ1IEF4_9PSEU</name>
<evidence type="ECO:0000256" key="7">
    <source>
        <dbReference type="ARBA" id="ARBA00048348"/>
    </source>
</evidence>
<keyword evidence="9" id="KW-1185">Reference proteome</keyword>
<dbReference type="SMART" id="SM00947">
    <property type="entry name" value="Pro_CA"/>
    <property type="match status" value="1"/>
</dbReference>
<evidence type="ECO:0000256" key="3">
    <source>
        <dbReference type="ARBA" id="ARBA00012925"/>
    </source>
</evidence>
<accession>A0ABZ1IEF4</accession>
<dbReference type="PANTHER" id="PTHR43175">
    <property type="entry name" value="CARBONIC ANHYDRASE"/>
    <property type="match status" value="1"/>
</dbReference>
<evidence type="ECO:0000256" key="1">
    <source>
        <dbReference type="ARBA" id="ARBA00001947"/>
    </source>
</evidence>
<evidence type="ECO:0000256" key="2">
    <source>
        <dbReference type="ARBA" id="ARBA00006217"/>
    </source>
</evidence>
<comment type="catalytic activity">
    <reaction evidence="7">
        <text>hydrogencarbonate + H(+) = CO2 + H2O</text>
        <dbReference type="Rhea" id="RHEA:10748"/>
        <dbReference type="ChEBI" id="CHEBI:15377"/>
        <dbReference type="ChEBI" id="CHEBI:15378"/>
        <dbReference type="ChEBI" id="CHEBI:16526"/>
        <dbReference type="ChEBI" id="CHEBI:17544"/>
        <dbReference type="EC" id="4.2.1.1"/>
    </reaction>
</comment>
<dbReference type="Proteomes" id="UP001330812">
    <property type="component" value="Chromosome"/>
</dbReference>
<keyword evidence="4" id="KW-0479">Metal-binding</keyword>
<evidence type="ECO:0000256" key="5">
    <source>
        <dbReference type="ARBA" id="ARBA00022833"/>
    </source>
</evidence>
<gene>
    <name evidence="8" type="ORF">VSH64_12120</name>
</gene>
<evidence type="ECO:0000256" key="6">
    <source>
        <dbReference type="ARBA" id="ARBA00024993"/>
    </source>
</evidence>
<reference evidence="8 9" key="1">
    <citation type="journal article" date="2015" name="Int. J. Syst. Evol. Microbiol.">
        <title>Amycolatopsis rhabdoformis sp. nov., an actinomycete isolated from a tropical forest soil.</title>
        <authorList>
            <person name="Souza W.R."/>
            <person name="Silva R.E."/>
            <person name="Goodfellow M."/>
            <person name="Busarakam K."/>
            <person name="Figueiro F.S."/>
            <person name="Ferreira D."/>
            <person name="Rodrigues-Filho E."/>
            <person name="Moraes L.A.B."/>
            <person name="Zucchi T.D."/>
        </authorList>
    </citation>
    <scope>NUCLEOTIDE SEQUENCE [LARGE SCALE GENOMIC DNA]</scope>
    <source>
        <strain evidence="8 9">NCIMB 14900</strain>
    </source>
</reference>
<proteinExistence type="inferred from homology"/>
<evidence type="ECO:0000313" key="9">
    <source>
        <dbReference type="Proteomes" id="UP001330812"/>
    </source>
</evidence>
<dbReference type="Gene3D" id="3.40.1050.10">
    <property type="entry name" value="Carbonic anhydrase"/>
    <property type="match status" value="1"/>
</dbReference>
<dbReference type="EMBL" id="CP142149">
    <property type="protein sequence ID" value="WSE32851.1"/>
    <property type="molecule type" value="Genomic_DNA"/>
</dbReference>
<dbReference type="InterPro" id="IPR036874">
    <property type="entry name" value="Carbonic_anhydrase_sf"/>
</dbReference>
<sequence length="171" mass="18903">MTVGETDALVANAGRYHRGLDHSRLAKRPRRRVAVVACMDARFSVYRLLGLEEGDAHVIRNAGGAVTDDAIRSLAVSQRLLGTREIILVHHEDCGMRTFTDTEFARQVEEGTGIRPPWSAEAFTDAGQDVRQCLRRVRSSPFLPHTASVRGFVYDERTGAMTEVGAVVRPD</sequence>
<dbReference type="InterPro" id="IPR001765">
    <property type="entry name" value="Carbonic_anhydrase"/>
</dbReference>
<dbReference type="EC" id="4.2.1.1" evidence="3"/>
<protein>
    <recommendedName>
        <fullName evidence="3">carbonic anhydrase</fullName>
        <ecNumber evidence="3">4.2.1.1</ecNumber>
    </recommendedName>
</protein>
<comment type="cofactor">
    <cofactor evidence="1">
        <name>Zn(2+)</name>
        <dbReference type="ChEBI" id="CHEBI:29105"/>
    </cofactor>
</comment>
<comment type="similarity">
    <text evidence="2">Belongs to the beta-class carbonic anhydrase family.</text>
</comment>
<dbReference type="PANTHER" id="PTHR43175:SF3">
    <property type="entry name" value="CARBON DISULFIDE HYDROLASE"/>
    <property type="match status" value="1"/>
</dbReference>
<comment type="function">
    <text evidence="6">Catalyzes the reversible hydration of carbon dioxide to form bicarbonate.</text>
</comment>
<evidence type="ECO:0000313" key="8">
    <source>
        <dbReference type="EMBL" id="WSE32851.1"/>
    </source>
</evidence>
<dbReference type="Pfam" id="PF00484">
    <property type="entry name" value="Pro_CA"/>
    <property type="match status" value="1"/>
</dbReference>
<dbReference type="CDD" id="cd03379">
    <property type="entry name" value="beta_CA_cladeD"/>
    <property type="match status" value="1"/>
</dbReference>
<dbReference type="SUPFAM" id="SSF53056">
    <property type="entry name" value="beta-carbonic anhydrase, cab"/>
    <property type="match status" value="1"/>
</dbReference>
<dbReference type="RefSeq" id="WP_326835658.1">
    <property type="nucleotide sequence ID" value="NZ_CP142149.1"/>
</dbReference>
<evidence type="ECO:0000256" key="4">
    <source>
        <dbReference type="ARBA" id="ARBA00022723"/>
    </source>
</evidence>
<keyword evidence="5" id="KW-0862">Zinc</keyword>